<dbReference type="Proteomes" id="UP000075880">
    <property type="component" value="Unassembled WGS sequence"/>
</dbReference>
<name>A0AAG5DPD3_ANOAO</name>
<dbReference type="EnsemblMetazoa" id="ENSAATROPT014388">
    <property type="protein sequence ID" value="ENSAATROPP013117"/>
    <property type="gene ID" value="ENSAATROPG011679"/>
</dbReference>
<sequence length="49" mass="5564">MLEMGFFLLYFSSECVGPGASNGFSHKVKPILNSRILATSKWMHMNRDD</sequence>
<reference evidence="1" key="1">
    <citation type="submission" date="2024-04" db="UniProtKB">
        <authorList>
            <consortium name="EnsemblMetazoa"/>
        </authorList>
    </citation>
    <scope>IDENTIFICATION</scope>
    <source>
        <strain evidence="1">EBRO</strain>
    </source>
</reference>
<proteinExistence type="predicted"/>
<dbReference type="AlphaFoldDB" id="A0AAG5DPD3"/>
<evidence type="ECO:0000313" key="1">
    <source>
        <dbReference type="EnsemblMetazoa" id="ENSAATROPP013117"/>
    </source>
</evidence>
<keyword evidence="2" id="KW-1185">Reference proteome</keyword>
<organism evidence="1 2">
    <name type="scientific">Anopheles atroparvus</name>
    <name type="common">European mosquito</name>
    <dbReference type="NCBI Taxonomy" id="41427"/>
    <lineage>
        <taxon>Eukaryota</taxon>
        <taxon>Metazoa</taxon>
        <taxon>Ecdysozoa</taxon>
        <taxon>Arthropoda</taxon>
        <taxon>Hexapoda</taxon>
        <taxon>Insecta</taxon>
        <taxon>Pterygota</taxon>
        <taxon>Neoptera</taxon>
        <taxon>Endopterygota</taxon>
        <taxon>Diptera</taxon>
        <taxon>Nematocera</taxon>
        <taxon>Culicoidea</taxon>
        <taxon>Culicidae</taxon>
        <taxon>Anophelinae</taxon>
        <taxon>Anopheles</taxon>
    </lineage>
</organism>
<protein>
    <submittedName>
        <fullName evidence="1">Uncharacterized protein</fullName>
    </submittedName>
</protein>
<accession>A0AAG5DPD3</accession>
<evidence type="ECO:0000313" key="2">
    <source>
        <dbReference type="Proteomes" id="UP000075880"/>
    </source>
</evidence>